<comment type="caution">
    <text evidence="2">The sequence shown here is derived from an EMBL/GenBank/DDBJ whole genome shotgun (WGS) entry which is preliminary data.</text>
</comment>
<dbReference type="Proteomes" id="UP001149165">
    <property type="component" value="Unassembled WGS sequence"/>
</dbReference>
<accession>A0A9W9KS99</accession>
<proteinExistence type="predicted"/>
<evidence type="ECO:0000256" key="1">
    <source>
        <dbReference type="SAM" id="MobiDB-lite"/>
    </source>
</evidence>
<feature type="region of interest" description="Disordered" evidence="1">
    <location>
        <begin position="31"/>
        <end position="55"/>
    </location>
</feature>
<evidence type="ECO:0000313" key="3">
    <source>
        <dbReference type="Proteomes" id="UP001149165"/>
    </source>
</evidence>
<sequence>MQVAEILSDVTSLRVCGHNEALSLVSVNRSIAGPNDSATNSGVGQNGSDLKKQEDLQRAKELVKFHYEVKSRHANGEVDDDLKNARQNVDRVLRELV</sequence>
<reference evidence="2" key="1">
    <citation type="submission" date="2022-11" db="EMBL/GenBank/DDBJ databases">
        <authorList>
            <person name="Petersen C."/>
        </authorList>
    </citation>
    <scope>NUCLEOTIDE SEQUENCE</scope>
    <source>
        <strain evidence="2">IBT 30069</strain>
    </source>
</reference>
<feature type="compositionally biased region" description="Polar residues" evidence="1">
    <location>
        <begin position="36"/>
        <end position="48"/>
    </location>
</feature>
<dbReference type="AlphaFoldDB" id="A0A9W9KS99"/>
<keyword evidence="3" id="KW-1185">Reference proteome</keyword>
<evidence type="ECO:0000313" key="2">
    <source>
        <dbReference type="EMBL" id="KAJ5116071.1"/>
    </source>
</evidence>
<dbReference type="OrthoDB" id="5394455at2759"/>
<protein>
    <submittedName>
        <fullName evidence="2">Uncharacterized protein</fullName>
    </submittedName>
</protein>
<organism evidence="2 3">
    <name type="scientific">Penicillium angulare</name>
    <dbReference type="NCBI Taxonomy" id="116970"/>
    <lineage>
        <taxon>Eukaryota</taxon>
        <taxon>Fungi</taxon>
        <taxon>Dikarya</taxon>
        <taxon>Ascomycota</taxon>
        <taxon>Pezizomycotina</taxon>
        <taxon>Eurotiomycetes</taxon>
        <taxon>Eurotiomycetidae</taxon>
        <taxon>Eurotiales</taxon>
        <taxon>Aspergillaceae</taxon>
        <taxon>Penicillium</taxon>
    </lineage>
</organism>
<name>A0A9W9KS99_9EURO</name>
<reference evidence="2" key="2">
    <citation type="journal article" date="2023" name="IMA Fungus">
        <title>Comparative genomic study of the Penicillium genus elucidates a diverse pangenome and 15 lateral gene transfer events.</title>
        <authorList>
            <person name="Petersen C."/>
            <person name="Sorensen T."/>
            <person name="Nielsen M.R."/>
            <person name="Sondergaard T.E."/>
            <person name="Sorensen J.L."/>
            <person name="Fitzpatrick D.A."/>
            <person name="Frisvad J.C."/>
            <person name="Nielsen K.L."/>
        </authorList>
    </citation>
    <scope>NUCLEOTIDE SEQUENCE</scope>
    <source>
        <strain evidence="2">IBT 30069</strain>
    </source>
</reference>
<gene>
    <name evidence="2" type="ORF">N7456_000419</name>
</gene>
<dbReference type="EMBL" id="JAPQKH010000001">
    <property type="protein sequence ID" value="KAJ5116071.1"/>
    <property type="molecule type" value="Genomic_DNA"/>
</dbReference>